<dbReference type="InterPro" id="IPR021708">
    <property type="entry name" value="DUF3291"/>
</dbReference>
<proteinExistence type="predicted"/>
<dbReference type="RefSeq" id="WP_194453259.1">
    <property type="nucleotide sequence ID" value="NZ_CP063849.1"/>
</dbReference>
<evidence type="ECO:0000313" key="3">
    <source>
        <dbReference type="Proteomes" id="UP000593892"/>
    </source>
</evidence>
<feature type="domain" description="DUF3291" evidence="1">
    <location>
        <begin position="5"/>
        <end position="142"/>
    </location>
</feature>
<evidence type="ECO:0000259" key="1">
    <source>
        <dbReference type="Pfam" id="PF11695"/>
    </source>
</evidence>
<dbReference type="InterPro" id="IPR011008">
    <property type="entry name" value="Dimeric_a/b-barrel"/>
</dbReference>
<dbReference type="KEGG" id="pfer:IRI77_17155"/>
<protein>
    <submittedName>
        <fullName evidence="2">DUF3291 domain-containing protein</fullName>
    </submittedName>
</protein>
<reference evidence="2 3" key="1">
    <citation type="submission" date="2020-10" db="EMBL/GenBank/DDBJ databases">
        <title>Complete genome sequence of Paludibaculum fermentans P105T, a facultatively anaerobic acidobacterium capable of dissimilatory Fe(III) reduction.</title>
        <authorList>
            <person name="Dedysh S.N."/>
            <person name="Beletsky A.V."/>
            <person name="Kulichevskaya I.S."/>
            <person name="Mardanov A.V."/>
            <person name="Ravin N.V."/>
        </authorList>
    </citation>
    <scope>NUCLEOTIDE SEQUENCE [LARGE SCALE GENOMIC DNA]</scope>
    <source>
        <strain evidence="2 3">P105</strain>
    </source>
</reference>
<dbReference type="EMBL" id="CP063849">
    <property type="protein sequence ID" value="QOY91605.1"/>
    <property type="molecule type" value="Genomic_DNA"/>
</dbReference>
<accession>A0A7S7NXI5</accession>
<dbReference type="SUPFAM" id="SSF54909">
    <property type="entry name" value="Dimeric alpha+beta barrel"/>
    <property type="match status" value="1"/>
</dbReference>
<keyword evidence="3" id="KW-1185">Reference proteome</keyword>
<sequence>MDFHLAQINIARLVAPIDDPRISGFVRQLDEINALAESSPRFVWRLKSDSGNATDIAYSDDPFLIVNMSVWTSVEALRDYTYSSRHVEVFRDRAKWFERMELPHYCLWWVPAGQVPGVAEGRARLEHYQRLGATQHSFWFSQRFPAPAPEQSPA</sequence>
<dbReference type="Proteomes" id="UP000593892">
    <property type="component" value="Chromosome"/>
</dbReference>
<organism evidence="2 3">
    <name type="scientific">Paludibaculum fermentans</name>
    <dbReference type="NCBI Taxonomy" id="1473598"/>
    <lineage>
        <taxon>Bacteria</taxon>
        <taxon>Pseudomonadati</taxon>
        <taxon>Acidobacteriota</taxon>
        <taxon>Terriglobia</taxon>
        <taxon>Bryobacterales</taxon>
        <taxon>Bryobacteraceae</taxon>
        <taxon>Paludibaculum</taxon>
    </lineage>
</organism>
<name>A0A7S7NXI5_PALFE</name>
<dbReference type="AlphaFoldDB" id="A0A7S7NXI5"/>
<evidence type="ECO:0000313" key="2">
    <source>
        <dbReference type="EMBL" id="QOY91605.1"/>
    </source>
</evidence>
<dbReference type="Pfam" id="PF11695">
    <property type="entry name" value="DUF3291"/>
    <property type="match status" value="1"/>
</dbReference>
<gene>
    <name evidence="2" type="ORF">IRI77_17155</name>
</gene>